<sequence length="474" mass="52651">MFMSMFKSALFLVIIWCCCFYPSYGCLEEERTHLLQIKDSINYPHGSSLDEYWVGKNCCNWFWIECNSSSSRVISISLHWIRSDERLGLWYPNASLFAAFKELEELDLIGNHIGGWVAPQAFSEMQSLRNLYLWENNLSASSDSVRGLCDLKNLRGLYLDENNLDGITLSPCLSNLSMLENLSLSGNDLGSYSSTLTGLCELKNLRFLNLDINNLDGRAFPPCLSNLPKLETLLLLGNNLGSYSSALTGLCGLSTLKSLDLSVNHFDDSSLPMCIGNFSLLENLYLFENNLSGHFGNSISGLKRLQVLHLASNQLTDDGISPWISNLTSLIVLRLGRNKLKGSNTMRGLCGLSALTSLYLSDNYLSSLPICMGNFSSLEKLELSRNNLTNLFSNSIPGLKGLQELHLESNQLTDVGISPWISNLTSLAELYLGNNKLKGSDTMRVRGLAMATIVSISTGKSIDRDVWVWAGYMR</sequence>
<accession>A0ACC2MJ28</accession>
<organism evidence="1 2">
    <name type="scientific">Persea americana</name>
    <name type="common">Avocado</name>
    <dbReference type="NCBI Taxonomy" id="3435"/>
    <lineage>
        <taxon>Eukaryota</taxon>
        <taxon>Viridiplantae</taxon>
        <taxon>Streptophyta</taxon>
        <taxon>Embryophyta</taxon>
        <taxon>Tracheophyta</taxon>
        <taxon>Spermatophyta</taxon>
        <taxon>Magnoliopsida</taxon>
        <taxon>Magnoliidae</taxon>
        <taxon>Laurales</taxon>
        <taxon>Lauraceae</taxon>
        <taxon>Persea</taxon>
    </lineage>
</organism>
<reference evidence="1 2" key="1">
    <citation type="journal article" date="2022" name="Hortic Res">
        <title>A haplotype resolved chromosomal level avocado genome allows analysis of novel avocado genes.</title>
        <authorList>
            <person name="Nath O."/>
            <person name="Fletcher S.J."/>
            <person name="Hayward A."/>
            <person name="Shaw L.M."/>
            <person name="Masouleh A.K."/>
            <person name="Furtado A."/>
            <person name="Henry R.J."/>
            <person name="Mitter N."/>
        </authorList>
    </citation>
    <scope>NUCLEOTIDE SEQUENCE [LARGE SCALE GENOMIC DNA]</scope>
    <source>
        <strain evidence="2">cv. Hass</strain>
    </source>
</reference>
<gene>
    <name evidence="1" type="ORF">MRB53_007393</name>
</gene>
<name>A0ACC2MJ28_PERAE</name>
<keyword evidence="2" id="KW-1185">Reference proteome</keyword>
<dbReference type="EMBL" id="CM056810">
    <property type="protein sequence ID" value="KAJ8645645.1"/>
    <property type="molecule type" value="Genomic_DNA"/>
</dbReference>
<dbReference type="Proteomes" id="UP001234297">
    <property type="component" value="Chromosome 2"/>
</dbReference>
<evidence type="ECO:0000313" key="1">
    <source>
        <dbReference type="EMBL" id="KAJ8645645.1"/>
    </source>
</evidence>
<comment type="caution">
    <text evidence="1">The sequence shown here is derived from an EMBL/GenBank/DDBJ whole genome shotgun (WGS) entry which is preliminary data.</text>
</comment>
<evidence type="ECO:0000313" key="2">
    <source>
        <dbReference type="Proteomes" id="UP001234297"/>
    </source>
</evidence>
<protein>
    <submittedName>
        <fullName evidence="1">Uncharacterized protein</fullName>
    </submittedName>
</protein>
<proteinExistence type="predicted"/>